<dbReference type="InterPro" id="IPR001878">
    <property type="entry name" value="Znf_CCHC"/>
</dbReference>
<dbReference type="InterPro" id="IPR036875">
    <property type="entry name" value="Znf_CCHC_sf"/>
</dbReference>
<dbReference type="GO" id="GO:1990923">
    <property type="term" value="C:PET complex"/>
    <property type="evidence" value="ECO:0007669"/>
    <property type="project" value="TreeGrafter"/>
</dbReference>
<dbReference type="GO" id="GO:0006139">
    <property type="term" value="P:nucleobase-containing compound metabolic process"/>
    <property type="evidence" value="ECO:0007669"/>
    <property type="project" value="InterPro"/>
</dbReference>
<dbReference type="GO" id="GO:0003676">
    <property type="term" value="F:nucleic acid binding"/>
    <property type="evidence" value="ECO:0007669"/>
    <property type="project" value="InterPro"/>
</dbReference>
<evidence type="ECO:0000256" key="1">
    <source>
        <dbReference type="PROSITE-ProRule" id="PRU00047"/>
    </source>
</evidence>
<dbReference type="OrthoDB" id="26838at2759"/>
<evidence type="ECO:0000259" key="3">
    <source>
        <dbReference type="PROSITE" id="PS50158"/>
    </source>
</evidence>
<name>A0A0N1HWS9_LEPSE</name>
<reference evidence="4 5" key="1">
    <citation type="journal article" date="2015" name="PLoS Pathog.">
        <title>Leptomonas seymouri: Adaptations to the Dixenous Life Cycle Analyzed by Genome Sequencing, Transcriptome Profiling and Co-infection with Leishmania donovani.</title>
        <authorList>
            <person name="Kraeva N."/>
            <person name="Butenko A."/>
            <person name="Hlavacova J."/>
            <person name="Kostygov A."/>
            <person name="Myskova J."/>
            <person name="Grybchuk D."/>
            <person name="Lestinova T."/>
            <person name="Votypka J."/>
            <person name="Volf P."/>
            <person name="Opperdoes F."/>
            <person name="Flegontov P."/>
            <person name="Lukes J."/>
            <person name="Yurchenko V."/>
        </authorList>
    </citation>
    <scope>NUCLEOTIDE SEQUENCE [LARGE SCALE GENOMIC DNA]</scope>
    <source>
        <strain evidence="4 5">ATCC 30220</strain>
    </source>
</reference>
<evidence type="ECO:0000256" key="2">
    <source>
        <dbReference type="SAM" id="MobiDB-lite"/>
    </source>
</evidence>
<dbReference type="Pfam" id="PF00098">
    <property type="entry name" value="zf-CCHC"/>
    <property type="match status" value="2"/>
</dbReference>
<dbReference type="InterPro" id="IPR036397">
    <property type="entry name" value="RNaseH_sf"/>
</dbReference>
<dbReference type="Pfam" id="PF01612">
    <property type="entry name" value="DNA_pol_A_exo1"/>
    <property type="match status" value="1"/>
</dbReference>
<dbReference type="EMBL" id="LJSK01000186">
    <property type="protein sequence ID" value="KPI85461.1"/>
    <property type="molecule type" value="Genomic_DNA"/>
</dbReference>
<dbReference type="PANTHER" id="PTHR46628">
    <property type="entry name" value="PIRNA BIOGENESIS PROTEIN EXD1"/>
    <property type="match status" value="1"/>
</dbReference>
<comment type="caution">
    <text evidence="4">The sequence shown here is derived from an EMBL/GenBank/DDBJ whole genome shotgun (WGS) entry which is preliminary data.</text>
</comment>
<feature type="region of interest" description="Disordered" evidence="2">
    <location>
        <begin position="403"/>
        <end position="424"/>
    </location>
</feature>
<feature type="domain" description="CCHC-type" evidence="3">
    <location>
        <begin position="346"/>
        <end position="360"/>
    </location>
</feature>
<keyword evidence="1" id="KW-0862">Zinc</keyword>
<dbReference type="AlphaFoldDB" id="A0A0N1HWS9"/>
<dbReference type="SUPFAM" id="SSF57756">
    <property type="entry name" value="Retrovirus zinc finger-like domains"/>
    <property type="match status" value="1"/>
</dbReference>
<dbReference type="GO" id="GO:0008408">
    <property type="term" value="F:3'-5' exonuclease activity"/>
    <property type="evidence" value="ECO:0007669"/>
    <property type="project" value="InterPro"/>
</dbReference>
<dbReference type="PANTHER" id="PTHR46628:SF1">
    <property type="entry name" value="PIRNA BIOGENESIS PROTEIN EXD1"/>
    <property type="match status" value="1"/>
</dbReference>
<dbReference type="InterPro" id="IPR002562">
    <property type="entry name" value="3'-5'_exonuclease_dom"/>
</dbReference>
<sequence>MLAWSRKRLQSATGVFVGSALGSLQQKVLQTPPSHNSEAQGNLSSSSSLAPSPSSAVNAAAQATSASQLDSVRAEILKYPYQVIGSEAELRDAVDVLRRSHQISLDVEAFCTPESVKTPQLGQVSLVQTCSDTVPVVFLFDILSLSVPAFTDAIRPVLCDAAIRKLSFDCRRDIEALSTQMKLVPTRVLDLQLFYTSVQWKLRSVNRRSGMTYVLKNVAGVDRQEGDSAVQTAMAVGDRPVWDTRPLPSHFLQYAADDVRHIHLLSTYFPTLTQHVSMEAVERLTMQYVQHYGLGKPVTVEADVQPAQVNTAWLERFIGPGGVCGFCGSKGHIESECFRKLNNNVRCTYCGAVGHTSRNCFQKHPELLKCELCGQMGHMAASCFKKNPCKFCGGNHRSENCHQPASLGRSNPHRSRAERGRMGY</sequence>
<keyword evidence="1" id="KW-0863">Zinc-finger</keyword>
<dbReference type="Proteomes" id="UP000038009">
    <property type="component" value="Unassembled WGS sequence"/>
</dbReference>
<keyword evidence="5" id="KW-1185">Reference proteome</keyword>
<protein>
    <recommendedName>
        <fullName evidence="3">CCHC-type domain-containing protein</fullName>
    </recommendedName>
</protein>
<gene>
    <name evidence="4" type="ORF">ABL78_5482</name>
</gene>
<keyword evidence="1" id="KW-0479">Metal-binding</keyword>
<evidence type="ECO:0000313" key="5">
    <source>
        <dbReference type="Proteomes" id="UP000038009"/>
    </source>
</evidence>
<dbReference type="VEuPathDB" id="TriTrypDB:Lsey_0186_0100"/>
<dbReference type="InterPro" id="IPR052144">
    <property type="entry name" value="piRNA_biogenesis_EXD1"/>
</dbReference>
<feature type="domain" description="CCHC-type" evidence="3">
    <location>
        <begin position="369"/>
        <end position="383"/>
    </location>
</feature>
<dbReference type="OMA" id="HRSENCH"/>
<dbReference type="SMART" id="SM00343">
    <property type="entry name" value="ZnF_C2HC"/>
    <property type="match status" value="3"/>
</dbReference>
<feature type="region of interest" description="Disordered" evidence="2">
    <location>
        <begin position="30"/>
        <end position="51"/>
    </location>
</feature>
<dbReference type="PROSITE" id="PS50158">
    <property type="entry name" value="ZF_CCHC"/>
    <property type="match status" value="2"/>
</dbReference>
<dbReference type="Gene3D" id="3.30.420.10">
    <property type="entry name" value="Ribonuclease H-like superfamily/Ribonuclease H"/>
    <property type="match status" value="1"/>
</dbReference>
<dbReference type="SUPFAM" id="SSF53098">
    <property type="entry name" value="Ribonuclease H-like"/>
    <property type="match status" value="1"/>
</dbReference>
<dbReference type="InterPro" id="IPR012337">
    <property type="entry name" value="RNaseH-like_sf"/>
</dbReference>
<organism evidence="4 5">
    <name type="scientific">Leptomonas seymouri</name>
    <dbReference type="NCBI Taxonomy" id="5684"/>
    <lineage>
        <taxon>Eukaryota</taxon>
        <taxon>Discoba</taxon>
        <taxon>Euglenozoa</taxon>
        <taxon>Kinetoplastea</taxon>
        <taxon>Metakinetoplastina</taxon>
        <taxon>Trypanosomatida</taxon>
        <taxon>Trypanosomatidae</taxon>
        <taxon>Leishmaniinae</taxon>
        <taxon>Leptomonas</taxon>
    </lineage>
</organism>
<feature type="compositionally biased region" description="Basic and acidic residues" evidence="2">
    <location>
        <begin position="415"/>
        <end position="424"/>
    </location>
</feature>
<evidence type="ECO:0000313" key="4">
    <source>
        <dbReference type="EMBL" id="KPI85461.1"/>
    </source>
</evidence>
<proteinExistence type="predicted"/>
<dbReference type="Gene3D" id="4.10.60.10">
    <property type="entry name" value="Zinc finger, CCHC-type"/>
    <property type="match status" value="1"/>
</dbReference>
<dbReference type="GO" id="GO:0008270">
    <property type="term" value="F:zinc ion binding"/>
    <property type="evidence" value="ECO:0007669"/>
    <property type="project" value="UniProtKB-KW"/>
</dbReference>
<accession>A0A0N1HWS9</accession>
<feature type="compositionally biased region" description="Low complexity" evidence="2">
    <location>
        <begin position="36"/>
        <end position="51"/>
    </location>
</feature>